<dbReference type="Gene3D" id="3.10.20.30">
    <property type="match status" value="1"/>
</dbReference>
<dbReference type="InterPro" id="IPR012675">
    <property type="entry name" value="Beta-grasp_dom_sf"/>
</dbReference>
<dbReference type="Pfam" id="PF02597">
    <property type="entry name" value="ThiS"/>
    <property type="match status" value="1"/>
</dbReference>
<protein>
    <submittedName>
        <fullName evidence="1">Sulfur carrier protein</fullName>
    </submittedName>
</protein>
<dbReference type="InterPro" id="IPR016155">
    <property type="entry name" value="Mopterin_synth/thiamin_S_b"/>
</dbReference>
<dbReference type="AlphaFoldDB" id="A0A4R6T010"/>
<evidence type="ECO:0000313" key="1">
    <source>
        <dbReference type="EMBL" id="TDQ11339.1"/>
    </source>
</evidence>
<proteinExistence type="predicted"/>
<dbReference type="PANTHER" id="PTHR34472:SF1">
    <property type="entry name" value="SULFUR CARRIER PROTEIN THIS"/>
    <property type="match status" value="1"/>
</dbReference>
<dbReference type="Proteomes" id="UP000295620">
    <property type="component" value="Unassembled WGS sequence"/>
</dbReference>
<dbReference type="InterPro" id="IPR003749">
    <property type="entry name" value="ThiS/MoaD-like"/>
</dbReference>
<evidence type="ECO:0000313" key="2">
    <source>
        <dbReference type="Proteomes" id="UP000295620"/>
    </source>
</evidence>
<organism evidence="1 2">
    <name type="scientific">Pedobacter metabolipauper</name>
    <dbReference type="NCBI Taxonomy" id="425513"/>
    <lineage>
        <taxon>Bacteria</taxon>
        <taxon>Pseudomonadati</taxon>
        <taxon>Bacteroidota</taxon>
        <taxon>Sphingobacteriia</taxon>
        <taxon>Sphingobacteriales</taxon>
        <taxon>Sphingobacteriaceae</taxon>
        <taxon>Pedobacter</taxon>
    </lineage>
</organism>
<name>A0A4R6T010_9SPHI</name>
<dbReference type="RefSeq" id="WP_133574419.1">
    <property type="nucleotide sequence ID" value="NZ_SNYC01000003.1"/>
</dbReference>
<dbReference type="SUPFAM" id="SSF54285">
    <property type="entry name" value="MoaD/ThiS"/>
    <property type="match status" value="1"/>
</dbReference>
<keyword evidence="2" id="KW-1185">Reference proteome</keyword>
<comment type="caution">
    <text evidence="1">The sequence shown here is derived from an EMBL/GenBank/DDBJ whole genome shotgun (WGS) entry which is preliminary data.</text>
</comment>
<dbReference type="EMBL" id="SNYC01000003">
    <property type="protein sequence ID" value="TDQ11339.1"/>
    <property type="molecule type" value="Genomic_DNA"/>
</dbReference>
<reference evidence="1 2" key="1">
    <citation type="submission" date="2019-03" db="EMBL/GenBank/DDBJ databases">
        <title>Genomic Encyclopedia of Archaeal and Bacterial Type Strains, Phase II (KMG-II): from individual species to whole genera.</title>
        <authorList>
            <person name="Goeker M."/>
        </authorList>
    </citation>
    <scope>NUCLEOTIDE SEQUENCE [LARGE SCALE GENOMIC DNA]</scope>
    <source>
        <strain evidence="1 2">DSM 19035</strain>
    </source>
</reference>
<dbReference type="OrthoDB" id="1525151at2"/>
<sequence>MEITVNQKNYHLQETCSVEHMLSVVLQTEAKGIAVAINQSIISKSSWPNHIVNDGDSVMLIKATQGG</sequence>
<dbReference type="CDD" id="cd00565">
    <property type="entry name" value="Ubl_ThiS"/>
    <property type="match status" value="1"/>
</dbReference>
<dbReference type="PANTHER" id="PTHR34472">
    <property type="entry name" value="SULFUR CARRIER PROTEIN THIS"/>
    <property type="match status" value="1"/>
</dbReference>
<dbReference type="NCBIfam" id="TIGR01683">
    <property type="entry name" value="thiS"/>
    <property type="match status" value="1"/>
</dbReference>
<dbReference type="InterPro" id="IPR010035">
    <property type="entry name" value="Thi_S"/>
</dbReference>
<gene>
    <name evidence="1" type="ORF">ATK78_0457</name>
</gene>
<accession>A0A4R6T010</accession>